<dbReference type="InterPro" id="IPR001680">
    <property type="entry name" value="WD40_rpt"/>
</dbReference>
<comment type="caution">
    <text evidence="5">The sequence shown here is derived from an EMBL/GenBank/DDBJ whole genome shotgun (WGS) entry which is preliminary data.</text>
</comment>
<dbReference type="SUPFAM" id="SSF50998">
    <property type="entry name" value="Quinoprotein alcohol dehydrogenase-like"/>
    <property type="match status" value="1"/>
</dbReference>
<accession>A0A9N9JZF9</accession>
<keyword evidence="3" id="KW-0131">Cell cycle</keyword>
<feature type="repeat" description="WD" evidence="4">
    <location>
        <begin position="36"/>
        <end position="80"/>
    </location>
</feature>
<dbReference type="InterPro" id="IPR033010">
    <property type="entry name" value="Cdc20/Fizzy"/>
</dbReference>
<feature type="repeat" description="WD" evidence="4">
    <location>
        <begin position="85"/>
        <end position="118"/>
    </location>
</feature>
<dbReference type="InterPro" id="IPR015943">
    <property type="entry name" value="WD40/YVTN_repeat-like_dom_sf"/>
</dbReference>
<dbReference type="Gene3D" id="2.130.10.10">
    <property type="entry name" value="YVTN repeat-like/Quinoprotein amine dehydrogenase"/>
    <property type="match status" value="1"/>
</dbReference>
<evidence type="ECO:0000256" key="2">
    <source>
        <dbReference type="ARBA" id="ARBA00022737"/>
    </source>
</evidence>
<proteinExistence type="predicted"/>
<organism evidence="5 6">
    <name type="scientific">Racocetra fulgida</name>
    <dbReference type="NCBI Taxonomy" id="60492"/>
    <lineage>
        <taxon>Eukaryota</taxon>
        <taxon>Fungi</taxon>
        <taxon>Fungi incertae sedis</taxon>
        <taxon>Mucoromycota</taxon>
        <taxon>Glomeromycotina</taxon>
        <taxon>Glomeromycetes</taxon>
        <taxon>Diversisporales</taxon>
        <taxon>Gigasporaceae</taxon>
        <taxon>Racocetra</taxon>
    </lineage>
</organism>
<dbReference type="PROSITE" id="PS50294">
    <property type="entry name" value="WD_REPEATS_REGION"/>
    <property type="match status" value="2"/>
</dbReference>
<gene>
    <name evidence="5" type="ORF">RFULGI_LOCUS17787</name>
</gene>
<dbReference type="GO" id="GO:1905786">
    <property type="term" value="P:positive regulation of anaphase-promoting complex-dependent catabolic process"/>
    <property type="evidence" value="ECO:0007669"/>
    <property type="project" value="TreeGrafter"/>
</dbReference>
<dbReference type="Pfam" id="PF00400">
    <property type="entry name" value="WD40"/>
    <property type="match status" value="3"/>
</dbReference>
<evidence type="ECO:0000256" key="3">
    <source>
        <dbReference type="ARBA" id="ARBA00023306"/>
    </source>
</evidence>
<dbReference type="PANTHER" id="PTHR19918:SF1">
    <property type="entry name" value="FIZZY-RELATED PROTEIN HOMOLOG"/>
    <property type="match status" value="1"/>
</dbReference>
<reference evidence="5" key="1">
    <citation type="submission" date="2021-06" db="EMBL/GenBank/DDBJ databases">
        <authorList>
            <person name="Kallberg Y."/>
            <person name="Tangrot J."/>
            <person name="Rosling A."/>
        </authorList>
    </citation>
    <scope>NUCLEOTIDE SEQUENCE</scope>
    <source>
        <strain evidence="5">IN212</strain>
    </source>
</reference>
<feature type="non-terminal residue" evidence="5">
    <location>
        <position position="138"/>
    </location>
</feature>
<keyword evidence="6" id="KW-1185">Reference proteome</keyword>
<dbReference type="PRINTS" id="PR00320">
    <property type="entry name" value="GPROTEINBRPT"/>
</dbReference>
<dbReference type="GO" id="GO:0031145">
    <property type="term" value="P:anaphase-promoting complex-dependent catabolic process"/>
    <property type="evidence" value="ECO:0007669"/>
    <property type="project" value="TreeGrafter"/>
</dbReference>
<dbReference type="PROSITE" id="PS50082">
    <property type="entry name" value="WD_REPEATS_2"/>
    <property type="match status" value="3"/>
</dbReference>
<name>A0A9N9JZF9_9GLOM</name>
<evidence type="ECO:0000313" key="5">
    <source>
        <dbReference type="EMBL" id="CAG8801577.1"/>
    </source>
</evidence>
<dbReference type="GO" id="GO:0010997">
    <property type="term" value="F:anaphase-promoting complex binding"/>
    <property type="evidence" value="ECO:0007669"/>
    <property type="project" value="InterPro"/>
</dbReference>
<dbReference type="InterPro" id="IPR019775">
    <property type="entry name" value="WD40_repeat_CS"/>
</dbReference>
<keyword evidence="1 4" id="KW-0853">WD repeat</keyword>
<feature type="non-terminal residue" evidence="5">
    <location>
        <position position="1"/>
    </location>
</feature>
<dbReference type="InterPro" id="IPR011047">
    <property type="entry name" value="Quinoprotein_ADH-like_sf"/>
</dbReference>
<dbReference type="PROSITE" id="PS00678">
    <property type="entry name" value="WD_REPEATS_1"/>
    <property type="match status" value="2"/>
</dbReference>
<dbReference type="Proteomes" id="UP000789396">
    <property type="component" value="Unassembled WGS sequence"/>
</dbReference>
<dbReference type="OrthoDB" id="10263272at2759"/>
<feature type="repeat" description="WD" evidence="4">
    <location>
        <begin position="1"/>
        <end position="26"/>
    </location>
</feature>
<dbReference type="AlphaFoldDB" id="A0A9N9JZF9"/>
<evidence type="ECO:0000313" key="6">
    <source>
        <dbReference type="Proteomes" id="UP000789396"/>
    </source>
</evidence>
<dbReference type="InterPro" id="IPR020472">
    <property type="entry name" value="WD40_PAC1"/>
</dbReference>
<dbReference type="SMART" id="SM00320">
    <property type="entry name" value="WD40"/>
    <property type="match status" value="3"/>
</dbReference>
<dbReference type="GO" id="GO:1990757">
    <property type="term" value="F:ubiquitin ligase activator activity"/>
    <property type="evidence" value="ECO:0007669"/>
    <property type="project" value="TreeGrafter"/>
</dbReference>
<dbReference type="GO" id="GO:0005680">
    <property type="term" value="C:anaphase-promoting complex"/>
    <property type="evidence" value="ECO:0007669"/>
    <property type="project" value="TreeGrafter"/>
</dbReference>
<dbReference type="EMBL" id="CAJVPZ010072556">
    <property type="protein sequence ID" value="CAG8801577.1"/>
    <property type="molecule type" value="Genomic_DNA"/>
</dbReference>
<dbReference type="PANTHER" id="PTHR19918">
    <property type="entry name" value="CELL DIVISION CYCLE 20 CDC20 FIZZY -RELATED"/>
    <property type="match status" value="1"/>
</dbReference>
<keyword evidence="2" id="KW-0677">Repeat</keyword>
<evidence type="ECO:0000256" key="1">
    <source>
        <dbReference type="ARBA" id="ARBA00022574"/>
    </source>
</evidence>
<protein>
    <submittedName>
        <fullName evidence="5">17525_t:CDS:1</fullName>
    </submittedName>
</protein>
<sequence length="138" mass="15280">VCGLKWNPEGNQLASGGNDNKLLIWDRANDVPLHKFPHHTAAVKAIAWSPHSHGLLASGGGSQDKHIRFWNTTTGKALESYDTESQGHTLRVLYLSVSPDGENIVTGAGDETLRFWNVFNNGKKEKKRMTAFDIRSQI</sequence>
<evidence type="ECO:0000256" key="4">
    <source>
        <dbReference type="PROSITE-ProRule" id="PRU00221"/>
    </source>
</evidence>